<proteinExistence type="predicted"/>
<evidence type="ECO:0000313" key="2">
    <source>
        <dbReference type="Proteomes" id="UP000030653"/>
    </source>
</evidence>
<dbReference type="EMBL" id="JH795860">
    <property type="protein sequence ID" value="EJU03180.1"/>
    <property type="molecule type" value="Genomic_DNA"/>
</dbReference>
<dbReference type="RefSeq" id="XP_040630074.1">
    <property type="nucleotide sequence ID" value="XM_040768252.1"/>
</dbReference>
<sequence>MANGGLNDSARDFSRARWEPRAFPTEGDILGIALAERGRWLFTRTRREVHAWDLEGGEGVAAEWDLDAGQTVEEGQEMEMERVLQVEQDDGDILLHIPHMTGKHINSQILSFSPTTRKFDLLRALHTAQLPSATRTFSLSGSLVASEYETAITIWDWRKDEWITFTEDNFFDEPECPLHTSVQLHLAPPRVFAIWGGELKIFQLPALRPRRAQNKPAFLTLSPILKLALQLAPNANPCLGRIVSVEGIRGWDVALMYPLEGRYAFYFYAVRAHAVAPGVAAFTTLPLSVLGFALELDALSFSMHPLSNDPPLNKFFAQLHNDTPVPATLAVVPSKKGPYALFPVMGMVWLLHAGRNHTALLTCARLEEPVSADAEIVWDAKGRAVLLNRKKVTVLNML</sequence>
<accession>M5G4N6</accession>
<dbReference type="Proteomes" id="UP000030653">
    <property type="component" value="Unassembled WGS sequence"/>
</dbReference>
<dbReference type="AlphaFoldDB" id="M5G4N6"/>
<gene>
    <name evidence="1" type="ORF">DACRYDRAFT_106352</name>
</gene>
<dbReference type="GeneID" id="63683314"/>
<dbReference type="OrthoDB" id="10350388at2759"/>
<evidence type="ECO:0000313" key="1">
    <source>
        <dbReference type="EMBL" id="EJU03180.1"/>
    </source>
</evidence>
<name>M5G4N6_DACPD</name>
<keyword evidence="2" id="KW-1185">Reference proteome</keyword>
<reference evidence="1 2" key="1">
    <citation type="journal article" date="2012" name="Science">
        <title>The Paleozoic origin of enzymatic lignin decomposition reconstructed from 31 fungal genomes.</title>
        <authorList>
            <person name="Floudas D."/>
            <person name="Binder M."/>
            <person name="Riley R."/>
            <person name="Barry K."/>
            <person name="Blanchette R.A."/>
            <person name="Henrissat B."/>
            <person name="Martinez A.T."/>
            <person name="Otillar R."/>
            <person name="Spatafora J.W."/>
            <person name="Yadav J.S."/>
            <person name="Aerts A."/>
            <person name="Benoit I."/>
            <person name="Boyd A."/>
            <person name="Carlson A."/>
            <person name="Copeland A."/>
            <person name="Coutinho P.M."/>
            <person name="de Vries R.P."/>
            <person name="Ferreira P."/>
            <person name="Findley K."/>
            <person name="Foster B."/>
            <person name="Gaskell J."/>
            <person name="Glotzer D."/>
            <person name="Gorecki P."/>
            <person name="Heitman J."/>
            <person name="Hesse C."/>
            <person name="Hori C."/>
            <person name="Igarashi K."/>
            <person name="Jurgens J.A."/>
            <person name="Kallen N."/>
            <person name="Kersten P."/>
            <person name="Kohler A."/>
            <person name="Kuees U."/>
            <person name="Kumar T.K.A."/>
            <person name="Kuo A."/>
            <person name="LaButti K."/>
            <person name="Larrondo L.F."/>
            <person name="Lindquist E."/>
            <person name="Ling A."/>
            <person name="Lombard V."/>
            <person name="Lucas S."/>
            <person name="Lundell T."/>
            <person name="Martin R."/>
            <person name="McLaughlin D.J."/>
            <person name="Morgenstern I."/>
            <person name="Morin E."/>
            <person name="Murat C."/>
            <person name="Nagy L.G."/>
            <person name="Nolan M."/>
            <person name="Ohm R.A."/>
            <person name="Patyshakuliyeva A."/>
            <person name="Rokas A."/>
            <person name="Ruiz-Duenas F.J."/>
            <person name="Sabat G."/>
            <person name="Salamov A."/>
            <person name="Samejima M."/>
            <person name="Schmutz J."/>
            <person name="Slot J.C."/>
            <person name="St John F."/>
            <person name="Stenlid J."/>
            <person name="Sun H."/>
            <person name="Sun S."/>
            <person name="Syed K."/>
            <person name="Tsang A."/>
            <person name="Wiebenga A."/>
            <person name="Young D."/>
            <person name="Pisabarro A."/>
            <person name="Eastwood D.C."/>
            <person name="Martin F."/>
            <person name="Cullen D."/>
            <person name="Grigoriev I.V."/>
            <person name="Hibbett D.S."/>
        </authorList>
    </citation>
    <scope>NUCLEOTIDE SEQUENCE [LARGE SCALE GENOMIC DNA]</scope>
    <source>
        <strain evidence="1 2">DJM-731 SS1</strain>
    </source>
</reference>
<organism evidence="1 2">
    <name type="scientific">Dacryopinax primogenitus (strain DJM 731)</name>
    <name type="common">Brown rot fungus</name>
    <dbReference type="NCBI Taxonomy" id="1858805"/>
    <lineage>
        <taxon>Eukaryota</taxon>
        <taxon>Fungi</taxon>
        <taxon>Dikarya</taxon>
        <taxon>Basidiomycota</taxon>
        <taxon>Agaricomycotina</taxon>
        <taxon>Dacrymycetes</taxon>
        <taxon>Dacrymycetales</taxon>
        <taxon>Dacrymycetaceae</taxon>
        <taxon>Dacryopinax</taxon>
    </lineage>
</organism>
<protein>
    <submittedName>
        <fullName evidence="1">Uncharacterized protein</fullName>
    </submittedName>
</protein>
<dbReference type="HOGENOM" id="CLU_692663_0_0_1"/>